<dbReference type="AlphaFoldDB" id="G5A714"/>
<dbReference type="InParanoid" id="G5A714"/>
<reference evidence="1 2" key="1">
    <citation type="journal article" date="2006" name="Science">
        <title>Phytophthora genome sequences uncover evolutionary origins and mechanisms of pathogenesis.</title>
        <authorList>
            <person name="Tyler B.M."/>
            <person name="Tripathy S."/>
            <person name="Zhang X."/>
            <person name="Dehal P."/>
            <person name="Jiang R.H."/>
            <person name="Aerts A."/>
            <person name="Arredondo F.D."/>
            <person name="Baxter L."/>
            <person name="Bensasson D."/>
            <person name="Beynon J.L."/>
            <person name="Chapman J."/>
            <person name="Damasceno C.M."/>
            <person name="Dorrance A.E."/>
            <person name="Dou D."/>
            <person name="Dickerman A.W."/>
            <person name="Dubchak I.L."/>
            <person name="Garbelotto M."/>
            <person name="Gijzen M."/>
            <person name="Gordon S.G."/>
            <person name="Govers F."/>
            <person name="Grunwald N.J."/>
            <person name="Huang W."/>
            <person name="Ivors K.L."/>
            <person name="Jones R.W."/>
            <person name="Kamoun S."/>
            <person name="Krampis K."/>
            <person name="Lamour K.H."/>
            <person name="Lee M.K."/>
            <person name="McDonald W.H."/>
            <person name="Medina M."/>
            <person name="Meijer H.J."/>
            <person name="Nordberg E.K."/>
            <person name="Maclean D.J."/>
            <person name="Ospina-Giraldo M.D."/>
            <person name="Morris P.F."/>
            <person name="Phuntumart V."/>
            <person name="Putnam N.H."/>
            <person name="Rash S."/>
            <person name="Rose J.K."/>
            <person name="Sakihama Y."/>
            <person name="Salamov A.A."/>
            <person name="Savidor A."/>
            <person name="Scheuring C.F."/>
            <person name="Smith B.M."/>
            <person name="Sobral B.W."/>
            <person name="Terry A."/>
            <person name="Torto-Alalibo T.A."/>
            <person name="Win J."/>
            <person name="Xu Z."/>
            <person name="Zhang H."/>
            <person name="Grigoriev I.V."/>
            <person name="Rokhsar D.S."/>
            <person name="Boore J.L."/>
        </authorList>
    </citation>
    <scope>NUCLEOTIDE SEQUENCE [LARGE SCALE GENOMIC DNA]</scope>
    <source>
        <strain evidence="1 2">P6497</strain>
    </source>
</reference>
<keyword evidence="2" id="KW-1185">Reference proteome</keyword>
<evidence type="ECO:0000313" key="2">
    <source>
        <dbReference type="Proteomes" id="UP000002640"/>
    </source>
</evidence>
<dbReference type="EMBL" id="JH159160">
    <property type="protein sequence ID" value="EGZ09119.1"/>
    <property type="molecule type" value="Genomic_DNA"/>
</dbReference>
<dbReference type="OMA" id="YTEICIM"/>
<evidence type="ECO:0000313" key="1">
    <source>
        <dbReference type="EMBL" id="EGZ09119.1"/>
    </source>
</evidence>
<accession>G5A714</accession>
<dbReference type="KEGG" id="psoj:PHYSODRAFT_524537"/>
<dbReference type="SMR" id="G5A714"/>
<dbReference type="GeneID" id="20660776"/>
<feature type="non-terminal residue" evidence="1">
    <location>
        <position position="124"/>
    </location>
</feature>
<organism evidence="1 2">
    <name type="scientific">Phytophthora sojae (strain P6497)</name>
    <name type="common">Soybean stem and root rot agent</name>
    <name type="synonym">Phytophthora megasperma f. sp. glycines</name>
    <dbReference type="NCBI Taxonomy" id="1094619"/>
    <lineage>
        <taxon>Eukaryota</taxon>
        <taxon>Sar</taxon>
        <taxon>Stramenopiles</taxon>
        <taxon>Oomycota</taxon>
        <taxon>Peronosporomycetes</taxon>
        <taxon>Peronosporales</taxon>
        <taxon>Peronosporaceae</taxon>
        <taxon>Phytophthora</taxon>
    </lineage>
</organism>
<dbReference type="Gene3D" id="1.25.40.430">
    <property type="match status" value="1"/>
</dbReference>
<proteinExistence type="predicted"/>
<gene>
    <name evidence="1" type="ORF">PHYSODRAFT_524537</name>
</gene>
<protein>
    <submittedName>
        <fullName evidence="1">Uncharacterized protein</fullName>
    </submittedName>
</protein>
<name>G5A714_PHYSP</name>
<dbReference type="RefSeq" id="XP_009535752.1">
    <property type="nucleotide sequence ID" value="XM_009537457.1"/>
</dbReference>
<sequence>MTQILHFGESARTIFMLEKASERRLRLVVALKGAPRSVDRWLELLRCPLLGNPGKYNKLRLLRRAVTCVDSKAARQTAGYTEICIMLAKLSDTEAGVRMNFQEMKRRRVGERQPLLYEEEAAFE</sequence>
<dbReference type="Proteomes" id="UP000002640">
    <property type="component" value="Unassembled WGS sequence"/>
</dbReference>